<keyword evidence="4" id="KW-1185">Reference proteome</keyword>
<reference evidence="2" key="1">
    <citation type="submission" date="2021-12" db="EMBL/GenBank/DDBJ databases">
        <title>Black yeast isolated from Biological Soil Crust.</title>
        <authorList>
            <person name="Kurbessoian T."/>
        </authorList>
    </citation>
    <scope>NUCLEOTIDE SEQUENCE</scope>
    <source>
        <strain evidence="2">CCFEE 5208</strain>
    </source>
</reference>
<proteinExistence type="predicted"/>
<evidence type="ECO:0000259" key="1">
    <source>
        <dbReference type="SMART" id="SM00256"/>
    </source>
</evidence>
<dbReference type="Pfam" id="PF00646">
    <property type="entry name" value="F-box"/>
    <property type="match status" value="1"/>
</dbReference>
<gene>
    <name evidence="2" type="ORF">LTR82_014644</name>
    <name evidence="3" type="ORF">LTR91_009136</name>
</gene>
<sequence>MAAAQVLHLPDLLEPILLQLPPRDLLFAQAVCRSWRHAIVSSISTRRTLFLAPGVAADVVEDAAVPTVQHHTSSFVRSAHNLDFIPRVPPGEIAVNPLLFDCQTSNTKRHHHPVFFDASYSGYQMAKAAMTAKDHSDHASCLRMYLSQPPVGLEMHVKFKVDAPIPYYGTKAIKSISKQGWKKNGEGTSIVALGLSQPR</sequence>
<dbReference type="SUPFAM" id="SSF81383">
    <property type="entry name" value="F-box domain"/>
    <property type="match status" value="1"/>
</dbReference>
<dbReference type="Proteomes" id="UP001175353">
    <property type="component" value="Unassembled WGS sequence"/>
</dbReference>
<dbReference type="InterPro" id="IPR001810">
    <property type="entry name" value="F-box_dom"/>
</dbReference>
<accession>A0AAN6KM11</accession>
<comment type="caution">
    <text evidence="3">The sequence shown here is derived from an EMBL/GenBank/DDBJ whole genome shotgun (WGS) entry which is preliminary data.</text>
</comment>
<name>A0AAN6KM11_9PEZI</name>
<reference evidence="3" key="2">
    <citation type="submission" date="2023-06" db="EMBL/GenBank/DDBJ databases">
        <title>Black Yeasts Isolated from many extreme environments.</title>
        <authorList>
            <person name="Coleine C."/>
            <person name="Stajich J.E."/>
            <person name="Selbmann L."/>
        </authorList>
    </citation>
    <scope>NUCLEOTIDE SEQUENCE</scope>
    <source>
        <strain evidence="3">CCFEE 5200</strain>
    </source>
</reference>
<dbReference type="AlphaFoldDB" id="A0AAN6KM11"/>
<feature type="domain" description="F-box" evidence="1">
    <location>
        <begin position="9"/>
        <end position="48"/>
    </location>
</feature>
<evidence type="ECO:0000313" key="2">
    <source>
        <dbReference type="EMBL" id="KAK0310897.1"/>
    </source>
</evidence>
<dbReference type="InterPro" id="IPR036047">
    <property type="entry name" value="F-box-like_dom_sf"/>
</dbReference>
<evidence type="ECO:0000313" key="3">
    <source>
        <dbReference type="EMBL" id="KAK0989870.1"/>
    </source>
</evidence>
<protein>
    <recommendedName>
        <fullName evidence="1">F-box domain-containing protein</fullName>
    </recommendedName>
</protein>
<dbReference type="EMBL" id="JAUJLE010000073">
    <property type="protein sequence ID" value="KAK0989870.1"/>
    <property type="molecule type" value="Genomic_DNA"/>
</dbReference>
<dbReference type="EMBL" id="JASUXU010000073">
    <property type="protein sequence ID" value="KAK0310897.1"/>
    <property type="molecule type" value="Genomic_DNA"/>
</dbReference>
<dbReference type="Gene3D" id="1.20.1280.50">
    <property type="match status" value="1"/>
</dbReference>
<dbReference type="Proteomes" id="UP001168146">
    <property type="component" value="Unassembled WGS sequence"/>
</dbReference>
<dbReference type="SMART" id="SM00256">
    <property type="entry name" value="FBOX"/>
    <property type="match status" value="1"/>
</dbReference>
<evidence type="ECO:0000313" key="4">
    <source>
        <dbReference type="Proteomes" id="UP001175353"/>
    </source>
</evidence>
<organism evidence="3 4">
    <name type="scientific">Friedmanniomyces endolithicus</name>
    <dbReference type="NCBI Taxonomy" id="329885"/>
    <lineage>
        <taxon>Eukaryota</taxon>
        <taxon>Fungi</taxon>
        <taxon>Dikarya</taxon>
        <taxon>Ascomycota</taxon>
        <taxon>Pezizomycotina</taxon>
        <taxon>Dothideomycetes</taxon>
        <taxon>Dothideomycetidae</taxon>
        <taxon>Mycosphaerellales</taxon>
        <taxon>Teratosphaeriaceae</taxon>
        <taxon>Friedmanniomyces</taxon>
    </lineage>
</organism>